<reference evidence="12" key="1">
    <citation type="submission" date="2009-12" db="EMBL/GenBank/DDBJ databases">
        <title>Sequence of Clostridiales genomosp. BVAB3 str. UPII9-5.</title>
        <authorList>
            <person name="Madupu R."/>
            <person name="Durkin A.S."/>
            <person name="Torralba M."/>
            <person name="Methe B."/>
            <person name="Sutton G.G."/>
            <person name="Strausberg R.L."/>
            <person name="Nelson K.E."/>
        </authorList>
    </citation>
    <scope>NUCLEOTIDE SEQUENCE [LARGE SCALE GENOMIC DNA]</scope>
    <source>
        <strain evidence="12">W1219</strain>
    </source>
</reference>
<keyword evidence="4 9" id="KW-0645">Protease</keyword>
<evidence type="ECO:0000256" key="1">
    <source>
        <dbReference type="ARBA" id="ARBA00001947"/>
    </source>
</evidence>
<name>D2MLQ1_9FIRM</name>
<dbReference type="PANTHER" id="PTHR28570:SF3">
    <property type="entry name" value="ASPARTYL AMINOPEPTIDASE"/>
    <property type="match status" value="1"/>
</dbReference>
<evidence type="ECO:0000256" key="10">
    <source>
        <dbReference type="RuleBase" id="RU004387"/>
    </source>
</evidence>
<organism evidence="11 12">
    <name type="scientific">Bulleidia extructa W1219</name>
    <dbReference type="NCBI Taxonomy" id="679192"/>
    <lineage>
        <taxon>Bacteria</taxon>
        <taxon>Bacillati</taxon>
        <taxon>Bacillota</taxon>
        <taxon>Erysipelotrichia</taxon>
        <taxon>Erysipelotrichales</taxon>
        <taxon>Erysipelotrichaceae</taxon>
        <taxon>Bulleidia</taxon>
    </lineage>
</organism>
<dbReference type="Pfam" id="PF02127">
    <property type="entry name" value="Peptidase_M18"/>
    <property type="match status" value="1"/>
</dbReference>
<evidence type="ECO:0000256" key="4">
    <source>
        <dbReference type="ARBA" id="ARBA00022670"/>
    </source>
</evidence>
<keyword evidence="3 9" id="KW-0031">Aminopeptidase</keyword>
<keyword evidence="7 9" id="KW-0862">Zinc</keyword>
<dbReference type="EC" id="3.4.11.-" evidence="10"/>
<dbReference type="Proteomes" id="UP000005017">
    <property type="component" value="Unassembled WGS sequence"/>
</dbReference>
<dbReference type="SUPFAM" id="SSF101821">
    <property type="entry name" value="Aminopeptidase/glucanase lid domain"/>
    <property type="match status" value="1"/>
</dbReference>
<dbReference type="PRINTS" id="PR00932">
    <property type="entry name" value="AMINO1PTASE"/>
</dbReference>
<dbReference type="AlphaFoldDB" id="D2MLQ1"/>
<dbReference type="GO" id="GO:0004177">
    <property type="term" value="F:aminopeptidase activity"/>
    <property type="evidence" value="ECO:0007669"/>
    <property type="project" value="UniProtKB-KW"/>
</dbReference>
<evidence type="ECO:0000256" key="6">
    <source>
        <dbReference type="ARBA" id="ARBA00022801"/>
    </source>
</evidence>
<evidence type="ECO:0000313" key="11">
    <source>
        <dbReference type="EMBL" id="EFC06460.1"/>
    </source>
</evidence>
<dbReference type="PANTHER" id="PTHR28570">
    <property type="entry name" value="ASPARTYL AMINOPEPTIDASE"/>
    <property type="match status" value="1"/>
</dbReference>
<dbReference type="NCBIfam" id="NF002759">
    <property type="entry name" value="PRK02813.1"/>
    <property type="match status" value="1"/>
</dbReference>
<dbReference type="Gene3D" id="2.30.250.10">
    <property type="entry name" value="Aminopeptidase i, Domain 2"/>
    <property type="match status" value="1"/>
</dbReference>
<keyword evidence="12" id="KW-1185">Reference proteome</keyword>
<evidence type="ECO:0000313" key="12">
    <source>
        <dbReference type="Proteomes" id="UP000005017"/>
    </source>
</evidence>
<dbReference type="GO" id="GO:0006508">
    <property type="term" value="P:proteolysis"/>
    <property type="evidence" value="ECO:0007669"/>
    <property type="project" value="UniProtKB-KW"/>
</dbReference>
<comment type="caution">
    <text evidence="11">The sequence shown here is derived from an EMBL/GenBank/DDBJ whole genome shotgun (WGS) entry which is preliminary data.</text>
</comment>
<dbReference type="GO" id="GO:0008270">
    <property type="term" value="F:zinc ion binding"/>
    <property type="evidence" value="ECO:0007669"/>
    <property type="project" value="InterPro"/>
</dbReference>
<accession>D2MLQ1</accession>
<protein>
    <recommendedName>
        <fullName evidence="10">M18 family aminopeptidase</fullName>
        <ecNumber evidence="10">3.4.11.-</ecNumber>
    </recommendedName>
</protein>
<keyword evidence="8 9" id="KW-0482">Metalloprotease</keyword>
<dbReference type="InterPro" id="IPR001948">
    <property type="entry name" value="Peptidase_M18"/>
</dbReference>
<gene>
    <name evidence="11" type="ORF">HMPREF9013_1405</name>
</gene>
<dbReference type="SUPFAM" id="SSF53187">
    <property type="entry name" value="Zn-dependent exopeptidases"/>
    <property type="match status" value="1"/>
</dbReference>
<evidence type="ECO:0000256" key="3">
    <source>
        <dbReference type="ARBA" id="ARBA00022438"/>
    </source>
</evidence>
<dbReference type="CDD" id="cd05658">
    <property type="entry name" value="M18_DAP"/>
    <property type="match status" value="1"/>
</dbReference>
<proteinExistence type="inferred from homology"/>
<evidence type="ECO:0000256" key="8">
    <source>
        <dbReference type="ARBA" id="ARBA00023049"/>
    </source>
</evidence>
<dbReference type="eggNOG" id="COG1362">
    <property type="taxonomic scope" value="Bacteria"/>
</dbReference>
<dbReference type="GO" id="GO:0008237">
    <property type="term" value="F:metallopeptidase activity"/>
    <property type="evidence" value="ECO:0007669"/>
    <property type="project" value="UniProtKB-KW"/>
</dbReference>
<comment type="similarity">
    <text evidence="2 9">Belongs to the peptidase M18 family.</text>
</comment>
<dbReference type="GO" id="GO:0005737">
    <property type="term" value="C:cytoplasm"/>
    <property type="evidence" value="ECO:0007669"/>
    <property type="project" value="UniProtKB-ARBA"/>
</dbReference>
<evidence type="ECO:0000256" key="2">
    <source>
        <dbReference type="ARBA" id="ARBA00008290"/>
    </source>
</evidence>
<dbReference type="STRING" id="679192.HMPREF9013_1405"/>
<evidence type="ECO:0000256" key="7">
    <source>
        <dbReference type="ARBA" id="ARBA00022833"/>
    </source>
</evidence>
<evidence type="ECO:0000256" key="9">
    <source>
        <dbReference type="RuleBase" id="RU004386"/>
    </source>
</evidence>
<dbReference type="Gene3D" id="3.40.630.10">
    <property type="entry name" value="Zn peptidases"/>
    <property type="match status" value="1"/>
</dbReference>
<keyword evidence="5 9" id="KW-0479">Metal-binding</keyword>
<keyword evidence="6 9" id="KW-0378">Hydrolase</keyword>
<dbReference type="InterPro" id="IPR023358">
    <property type="entry name" value="Peptidase_M18_dom2"/>
</dbReference>
<comment type="cofactor">
    <cofactor evidence="1 10">
        <name>Zn(2+)</name>
        <dbReference type="ChEBI" id="CHEBI:29105"/>
    </cofactor>
</comment>
<dbReference type="EMBL" id="ADFR01000001">
    <property type="protein sequence ID" value="EFC06460.1"/>
    <property type="molecule type" value="Genomic_DNA"/>
</dbReference>
<sequence>MQNVNEQLMKLIDASPTAYHAIDQVKKKLIRGGYTELLESEAWHLEEDGRYFVCRNGSSLLAFRVPVKDYHGFMIGAAHSDSPSFKLKENGEIEKEGYLQLNVEGYGGMLMAPWFDRPLGIAGRVVVKEGKTFSSHLVDSKEAIAMIPNLAIHMDRQANENHSYNIQNDLLPIIAQGKKDEQVLHYFAKKLEVEKEAILSHDLFLYPRNEAYIWGMNQEFLTAPRLDDLQCAFANLYGFLAAKDSNSIPIMVIFDNEEVGSLTKQGADSTFLSDCLNRIHQALGHDGKTYAQAIANSMMVSADNAHGVHPNYIGKHDPVNHPKLNEGIVIKFNANQHYTTDGISAALFKDICQSQEIPFQVFTNRSDVRGGSTLGNISNAHVSLVTVDVGLAQLAMHSPVETAGVKDTTYMVEALAEFFSRSLIQTKSGYEWK</sequence>
<evidence type="ECO:0000256" key="5">
    <source>
        <dbReference type="ARBA" id="ARBA00022723"/>
    </source>
</evidence>